<comment type="caution">
    <text evidence="5">The sequence shown here is derived from an EMBL/GenBank/DDBJ whole genome shotgun (WGS) entry which is preliminary data.</text>
</comment>
<protein>
    <submittedName>
        <fullName evidence="5">Pentatricopeptide repeat-containing protein At1g05670, mitochondrial</fullName>
    </submittedName>
</protein>
<dbReference type="Pfam" id="PF01535">
    <property type="entry name" value="PPR"/>
    <property type="match status" value="1"/>
</dbReference>
<accession>A0A2R5GH27</accession>
<evidence type="ECO:0000313" key="5">
    <source>
        <dbReference type="EMBL" id="GBG27154.1"/>
    </source>
</evidence>
<keyword evidence="6" id="KW-1185">Reference proteome</keyword>
<dbReference type="InterPro" id="IPR002885">
    <property type="entry name" value="PPR_rpt"/>
</dbReference>
<feature type="repeat" description="PPR" evidence="2">
    <location>
        <begin position="880"/>
        <end position="914"/>
    </location>
</feature>
<feature type="region of interest" description="Disordered" evidence="3">
    <location>
        <begin position="839"/>
        <end position="871"/>
    </location>
</feature>
<dbReference type="OrthoDB" id="185373at2759"/>
<proteinExistence type="predicted"/>
<dbReference type="PANTHER" id="PTHR47447">
    <property type="entry name" value="OS03G0856100 PROTEIN"/>
    <property type="match status" value="1"/>
</dbReference>
<feature type="region of interest" description="Disordered" evidence="3">
    <location>
        <begin position="414"/>
        <end position="513"/>
    </location>
</feature>
<gene>
    <name evidence="5" type="ORF">FCC1311_033772</name>
</gene>
<evidence type="ECO:0000259" key="4">
    <source>
        <dbReference type="SMART" id="SM00463"/>
    </source>
</evidence>
<evidence type="ECO:0000256" key="3">
    <source>
        <dbReference type="SAM" id="MobiDB-lite"/>
    </source>
</evidence>
<dbReference type="PROSITE" id="PS51375">
    <property type="entry name" value="PPR"/>
    <property type="match status" value="1"/>
</dbReference>
<feature type="compositionally biased region" description="Basic and acidic residues" evidence="3">
    <location>
        <begin position="457"/>
        <end position="466"/>
    </location>
</feature>
<dbReference type="EMBL" id="BEYU01000028">
    <property type="protein sequence ID" value="GBG27154.1"/>
    <property type="molecule type" value="Genomic_DNA"/>
</dbReference>
<evidence type="ECO:0000256" key="1">
    <source>
        <dbReference type="ARBA" id="ARBA00022737"/>
    </source>
</evidence>
<dbReference type="Proteomes" id="UP000241890">
    <property type="component" value="Unassembled WGS sequence"/>
</dbReference>
<feature type="compositionally biased region" description="Basic and acidic residues" evidence="3">
    <location>
        <begin position="54"/>
        <end position="64"/>
    </location>
</feature>
<keyword evidence="1" id="KW-0677">Repeat</keyword>
<evidence type="ECO:0000313" key="6">
    <source>
        <dbReference type="Proteomes" id="UP000241890"/>
    </source>
</evidence>
<evidence type="ECO:0000256" key="2">
    <source>
        <dbReference type="PROSITE-ProRule" id="PRU00708"/>
    </source>
</evidence>
<dbReference type="InParanoid" id="A0A2R5GH27"/>
<name>A0A2R5GH27_9STRA</name>
<dbReference type="InterPro" id="IPR011990">
    <property type="entry name" value="TPR-like_helical_dom_sf"/>
</dbReference>
<dbReference type="NCBIfam" id="TIGR00756">
    <property type="entry name" value="PPR"/>
    <property type="match status" value="1"/>
</dbReference>
<organism evidence="5 6">
    <name type="scientific">Hondaea fermentalgiana</name>
    <dbReference type="NCBI Taxonomy" id="2315210"/>
    <lineage>
        <taxon>Eukaryota</taxon>
        <taxon>Sar</taxon>
        <taxon>Stramenopiles</taxon>
        <taxon>Bigyra</taxon>
        <taxon>Labyrinthulomycetes</taxon>
        <taxon>Thraustochytrida</taxon>
        <taxon>Thraustochytriidae</taxon>
        <taxon>Hondaea</taxon>
    </lineage>
</organism>
<dbReference type="InterPro" id="IPR002625">
    <property type="entry name" value="Smr_dom"/>
</dbReference>
<feature type="compositionally biased region" description="Low complexity" evidence="3">
    <location>
        <begin position="467"/>
        <end position="498"/>
    </location>
</feature>
<dbReference type="Gene3D" id="1.25.40.10">
    <property type="entry name" value="Tetratricopeptide repeat domain"/>
    <property type="match status" value="1"/>
</dbReference>
<reference evidence="5 6" key="1">
    <citation type="submission" date="2017-12" db="EMBL/GenBank/DDBJ databases">
        <title>Sequencing, de novo assembly and annotation of complete genome of a new Thraustochytrid species, strain FCC1311.</title>
        <authorList>
            <person name="Sedici K."/>
            <person name="Godart F."/>
            <person name="Aiese Cigliano R."/>
            <person name="Sanseverino W."/>
            <person name="Barakat M."/>
            <person name="Ortet P."/>
            <person name="Marechal E."/>
            <person name="Cagnac O."/>
            <person name="Amato A."/>
        </authorList>
    </citation>
    <scope>NUCLEOTIDE SEQUENCE [LARGE SCALE GENOMIC DNA]</scope>
</reference>
<feature type="region of interest" description="Disordered" evidence="3">
    <location>
        <begin position="54"/>
        <end position="76"/>
    </location>
</feature>
<dbReference type="SMART" id="SM00463">
    <property type="entry name" value="SMR"/>
    <property type="match status" value="1"/>
</dbReference>
<feature type="domain" description="Smr" evidence="4">
    <location>
        <begin position="973"/>
        <end position="1086"/>
    </location>
</feature>
<dbReference type="PANTHER" id="PTHR47447:SF17">
    <property type="entry name" value="OS12G0638900 PROTEIN"/>
    <property type="match status" value="1"/>
</dbReference>
<sequence>MARFKRGRETKAFLAQRAALAPENRDWATVVHFNAFEEARDHESMRREEECRRREHREALDEQNRAAQVAKDTANEKRIAEGEALRAQIRAHEKEARRLKADQKVEFAAAIAKRLQQEKEFENKRRDRHARKLAQEQKEVARIKAEIRRDCEAALARKQKLAQEQAIVSAERERQAVAREQARKRAIEAEVKANRDFEAMMAAKDAQRQKELADMEAKQRRLVEIGLQTQASVEERQRADEERAKRERAVFEAAQDAKAAAAAAAQRRRKAEILSSLQDQIRVREETWEAANKERYAQGRALVANFERLQREHQRAAAQKRQAQLRYKDDLVQQARQDFLARARELRGAGTMSATEQALNRDLLRRARQAGSAVAMPSLAPPLAISPVAPERRASADAAGLVGTGPCWAAQGAPHGYDCRRDSSSNPPGKSAADVAHETANAQASHDVKSITASRDAALKAKERAKSSSQGGRQGLLGRLNAASSAAASSTAATGSSGWRPARSRPERDENKLQSQEFMHLCEEVIASSQQQLFATASHNARSLYSAIQSRAALQDTPDHKRFLPQELTLLLETVKEMHAAVPGAVEEGNRISDGQLAAKVFPGVVSDFPLPILFEALMLVSWWGRAQELIFFMSDKVRPSAAAPPDYIQMLLTMHKLCCQIGHNLPTDKDAIPTALMLQDLLSVDALGSSPLLEKVYRRCMRLFVGQFDRYKDPSLLQHVIELFQQAKQNGVTPSPTMWMWVIHAHGKMGDLEGVNTVLETLQRNRLPPHTFVVGSILSMHCVNGDLARAEQILANMNHRMPWEPGANYKQPTMEWLLNKFQGFSATGIVEDPALYGPAAVGQNPDQTASASRRPRLSPGSLAPPPRGEPEGLYWPAPTSFMYNLVLHAYVSMNEIDKVHALYTDMKARGIRTDDGTANLIAEAFVDSPYGADLLRIEHPNLVPTDREFIDGRNLLRDGVLGPRVDGPTIFSDKLDLHKCSRAKAKIAVMAYFDAIANAQLEHERLFEQDQKRRNEKGIDDLLFTTPSEGVDRVFTIVTGKGQGDRRSGRKGPVLREFIRKVLEERDIPYWSPPGNIGRICVRVSDLKDIARDKQLQARNLEKTYRVSSSVAVVLLGLSTFSAIPFLISQL</sequence>
<dbReference type="AlphaFoldDB" id="A0A2R5GH27"/>